<feature type="region of interest" description="Disordered" evidence="1">
    <location>
        <begin position="269"/>
        <end position="298"/>
    </location>
</feature>
<dbReference type="AlphaFoldDB" id="A0A835DSP4"/>
<feature type="compositionally biased region" description="Gly residues" evidence="1">
    <location>
        <begin position="281"/>
        <end position="293"/>
    </location>
</feature>
<keyword evidence="3" id="KW-1185">Reference proteome</keyword>
<name>A0A835DSP4_TETSI</name>
<gene>
    <name evidence="2" type="ORF">HHK36_003631</name>
</gene>
<comment type="caution">
    <text evidence="2">The sequence shown here is derived from an EMBL/GenBank/DDBJ whole genome shotgun (WGS) entry which is preliminary data.</text>
</comment>
<evidence type="ECO:0000256" key="1">
    <source>
        <dbReference type="SAM" id="MobiDB-lite"/>
    </source>
</evidence>
<organism evidence="2 3">
    <name type="scientific">Tetracentron sinense</name>
    <name type="common">Spur-leaf</name>
    <dbReference type="NCBI Taxonomy" id="13715"/>
    <lineage>
        <taxon>Eukaryota</taxon>
        <taxon>Viridiplantae</taxon>
        <taxon>Streptophyta</taxon>
        <taxon>Embryophyta</taxon>
        <taxon>Tracheophyta</taxon>
        <taxon>Spermatophyta</taxon>
        <taxon>Magnoliopsida</taxon>
        <taxon>Trochodendrales</taxon>
        <taxon>Trochodendraceae</taxon>
        <taxon>Tetracentron</taxon>
    </lineage>
</organism>
<evidence type="ECO:0000313" key="3">
    <source>
        <dbReference type="Proteomes" id="UP000655225"/>
    </source>
</evidence>
<dbReference type="PANTHER" id="PTHR34541:SF2">
    <property type="entry name" value="OS01G0729900 PROTEIN"/>
    <property type="match status" value="1"/>
</dbReference>
<accession>A0A835DSP4</accession>
<dbReference type="EMBL" id="JABCRI010000002">
    <property type="protein sequence ID" value="KAF8411092.1"/>
    <property type="molecule type" value="Genomic_DNA"/>
</dbReference>
<proteinExistence type="predicted"/>
<dbReference type="Proteomes" id="UP000655225">
    <property type="component" value="Unassembled WGS sequence"/>
</dbReference>
<dbReference type="PANTHER" id="PTHR34541">
    <property type="entry name" value="OS01G0729900 PROTEIN"/>
    <property type="match status" value="1"/>
</dbReference>
<dbReference type="OrthoDB" id="1842620at2759"/>
<protein>
    <submittedName>
        <fullName evidence="2">Uncharacterized protein</fullName>
    </submittedName>
</protein>
<evidence type="ECO:0000313" key="2">
    <source>
        <dbReference type="EMBL" id="KAF8411092.1"/>
    </source>
</evidence>
<reference evidence="2 3" key="1">
    <citation type="submission" date="2020-04" db="EMBL/GenBank/DDBJ databases">
        <title>Plant Genome Project.</title>
        <authorList>
            <person name="Zhang R.-G."/>
        </authorList>
    </citation>
    <scope>NUCLEOTIDE SEQUENCE [LARGE SCALE GENOMIC DNA]</scope>
    <source>
        <strain evidence="2">YNK0</strain>
        <tissue evidence="2">Leaf</tissue>
    </source>
</reference>
<sequence length="597" mass="63825">MSVERSFEAWEEMQRHGHDLADRLAQGFTGLLHSHMNPSPFSWSNPQKLFDVEFPYQSFGRKDFGLAMDNSGINGVSAILDIGNRLGQVGAEFGACLNGVVHQFFRRLPIPFRQDENEVASLQADLKNQRTDVGLVRQNEDFGSLAEQFRDYGFAENNTVPDELMDEESFGFSLKSSGHFGRPRGTVNIASTYDSRTQNVESSLVARGDLWRVEASHGGSTSGNENSPLVLIQLGPVLFVRDSTLLLPVHLSKQHLVWYGYDRKSKLRSDTREASLPSGGATLGRGSPVGTGGESSSSVGSFVVKRVEDSRWYQSRVGSLGSVGSFHSGLLSGSVARASCGIRGSAISSRDINLRDLKGKFLAPTSSVSLSSMVGSPRQYSIPTGGLRLDEVISGEGHLVMSAEDQNRFMRGLLKDSDPTYCLRAIKCYVEASPILARERFGPIASEKDSGGISGDSPSGGLAARLPGVVVGLEHGSSPVSVNESEESVRVREGSGFDRVESGCSPPPLGAAGNFSILSFVASLSLDGLANPGEGRVIASSVLVSVSEVEPHWRKKSPTLSLNYSVLSRVCVSGLAASDQLPAGWGNRLGCLCGGSS</sequence>